<dbReference type="InterPro" id="IPR040079">
    <property type="entry name" value="Glutathione_S-Trfase"/>
</dbReference>
<dbReference type="SFLD" id="SFLDS00019">
    <property type="entry name" value="Glutathione_Transferase_(cytos"/>
    <property type="match status" value="1"/>
</dbReference>
<protein>
    <recommendedName>
        <fullName evidence="5">Glutathione S-transferase</fullName>
    </recommendedName>
</protein>
<dbReference type="AlphaFoldDB" id="A0A073JCY7"/>
<reference evidence="3 4" key="1">
    <citation type="submission" date="2014-01" db="EMBL/GenBank/DDBJ databases">
        <title>Sulfitobacter sp. H3 (MCCC 1A00686) Genome Sequencing.</title>
        <authorList>
            <person name="Lai Q."/>
            <person name="Hong Z."/>
        </authorList>
    </citation>
    <scope>NUCLEOTIDE SEQUENCE [LARGE SCALE GENOMIC DNA]</scope>
    <source>
        <strain evidence="3 4">H3</strain>
    </source>
</reference>
<evidence type="ECO:0008006" key="5">
    <source>
        <dbReference type="Google" id="ProtNLM"/>
    </source>
</evidence>
<accession>A0A073JCY7</accession>
<organism evidence="3 4">
    <name type="scientific">Pseudosulfitobacter pseudonitzschiae</name>
    <dbReference type="NCBI Taxonomy" id="1402135"/>
    <lineage>
        <taxon>Bacteria</taxon>
        <taxon>Pseudomonadati</taxon>
        <taxon>Pseudomonadota</taxon>
        <taxon>Alphaproteobacteria</taxon>
        <taxon>Rhodobacterales</taxon>
        <taxon>Roseobacteraceae</taxon>
        <taxon>Pseudosulfitobacter</taxon>
    </lineage>
</organism>
<evidence type="ECO:0000313" key="4">
    <source>
        <dbReference type="Proteomes" id="UP000027746"/>
    </source>
</evidence>
<name>A0A073JCY7_9RHOB</name>
<dbReference type="SUPFAM" id="SSF47616">
    <property type="entry name" value="GST C-terminal domain-like"/>
    <property type="match status" value="1"/>
</dbReference>
<dbReference type="RefSeq" id="WP_037926917.1">
    <property type="nucleotide sequence ID" value="NZ_CP054599.1"/>
</dbReference>
<dbReference type="EMBL" id="JAMD01000006">
    <property type="protein sequence ID" value="KEJ95577.1"/>
    <property type="molecule type" value="Genomic_DNA"/>
</dbReference>
<comment type="caution">
    <text evidence="3">The sequence shown here is derived from an EMBL/GenBank/DDBJ whole genome shotgun (WGS) entry which is preliminary data.</text>
</comment>
<evidence type="ECO:0000259" key="1">
    <source>
        <dbReference type="PROSITE" id="PS50404"/>
    </source>
</evidence>
<dbReference type="InterPro" id="IPR010987">
    <property type="entry name" value="Glutathione-S-Trfase_C-like"/>
</dbReference>
<dbReference type="PANTHER" id="PTHR44051:SF8">
    <property type="entry name" value="GLUTATHIONE S-TRANSFERASE GSTA"/>
    <property type="match status" value="1"/>
</dbReference>
<dbReference type="SFLD" id="SFLDG01150">
    <property type="entry name" value="Main.1:_Beta-like"/>
    <property type="match status" value="1"/>
</dbReference>
<dbReference type="Gene3D" id="1.20.1050.10">
    <property type="match status" value="1"/>
</dbReference>
<dbReference type="InterPro" id="IPR004046">
    <property type="entry name" value="GST_C"/>
</dbReference>
<proteinExistence type="predicted"/>
<keyword evidence="4" id="KW-1185">Reference proteome</keyword>
<dbReference type="OrthoDB" id="7583243at2"/>
<evidence type="ECO:0000313" key="3">
    <source>
        <dbReference type="EMBL" id="KEJ95577.1"/>
    </source>
</evidence>
<dbReference type="Pfam" id="PF13409">
    <property type="entry name" value="GST_N_2"/>
    <property type="match status" value="1"/>
</dbReference>
<dbReference type="SFLD" id="SFLDG00358">
    <property type="entry name" value="Main_(cytGST)"/>
    <property type="match status" value="1"/>
</dbReference>
<dbReference type="Pfam" id="PF00043">
    <property type="entry name" value="GST_C"/>
    <property type="match status" value="1"/>
</dbReference>
<evidence type="ECO:0000259" key="2">
    <source>
        <dbReference type="PROSITE" id="PS50405"/>
    </source>
</evidence>
<dbReference type="Gene3D" id="3.40.30.10">
    <property type="entry name" value="Glutaredoxin"/>
    <property type="match status" value="1"/>
</dbReference>
<dbReference type="InterPro" id="IPR004045">
    <property type="entry name" value="Glutathione_S-Trfase_N"/>
</dbReference>
<dbReference type="PROSITE" id="PS50404">
    <property type="entry name" value="GST_NTER"/>
    <property type="match status" value="1"/>
</dbReference>
<dbReference type="PROSITE" id="PS50405">
    <property type="entry name" value="GST_CTER"/>
    <property type="match status" value="1"/>
</dbReference>
<dbReference type="GeneID" id="68871535"/>
<dbReference type="InterPro" id="IPR036249">
    <property type="entry name" value="Thioredoxin-like_sf"/>
</dbReference>
<feature type="domain" description="GST C-terminal" evidence="2">
    <location>
        <begin position="85"/>
        <end position="206"/>
    </location>
</feature>
<dbReference type="Proteomes" id="UP000027746">
    <property type="component" value="Unassembled WGS sequence"/>
</dbReference>
<feature type="domain" description="GST N-terminal" evidence="1">
    <location>
        <begin position="1"/>
        <end position="80"/>
    </location>
</feature>
<dbReference type="InterPro" id="IPR036282">
    <property type="entry name" value="Glutathione-S-Trfase_C_sf"/>
</dbReference>
<gene>
    <name evidence="3" type="ORF">SUH3_21575</name>
</gene>
<dbReference type="CDD" id="cd03057">
    <property type="entry name" value="GST_N_Beta"/>
    <property type="match status" value="1"/>
</dbReference>
<dbReference type="PANTHER" id="PTHR44051">
    <property type="entry name" value="GLUTATHIONE S-TRANSFERASE-RELATED"/>
    <property type="match status" value="1"/>
</dbReference>
<dbReference type="SUPFAM" id="SSF52833">
    <property type="entry name" value="Thioredoxin-like"/>
    <property type="match status" value="1"/>
</dbReference>
<sequence>MKFYYSPGACSLGIHFLLEEIGIEYEGIAIHIKNGDQLKDDYLQINPKSKVPAVLRDDGSLLTEFGVIAHWLTQTHARAQFKPESFEQELRTRETLDYIVATMHMQGFTRLLRPQKFTPNDGDHAWVQTYGTDIVMKAAGFLSAQLGDKAFIMGERMSIADAALFYTMFWGVARLKLDLPTNLIGYFERMSARPAAQRAMQLEGLI</sequence>